<dbReference type="InterPro" id="IPR039422">
    <property type="entry name" value="MarR/SlyA-like"/>
</dbReference>
<dbReference type="GO" id="GO:0006950">
    <property type="term" value="P:response to stress"/>
    <property type="evidence" value="ECO:0007669"/>
    <property type="project" value="TreeGrafter"/>
</dbReference>
<dbReference type="Gene3D" id="1.10.10.10">
    <property type="entry name" value="Winged helix-like DNA-binding domain superfamily/Winged helix DNA-binding domain"/>
    <property type="match status" value="1"/>
</dbReference>
<dbReference type="EMBL" id="RJKM01000001">
    <property type="protein sequence ID" value="ROP35395.1"/>
    <property type="molecule type" value="Genomic_DNA"/>
</dbReference>
<dbReference type="InterPro" id="IPR036388">
    <property type="entry name" value="WH-like_DNA-bd_sf"/>
</dbReference>
<dbReference type="PROSITE" id="PS50995">
    <property type="entry name" value="HTH_MARR_2"/>
    <property type="match status" value="1"/>
</dbReference>
<dbReference type="Pfam" id="PF01047">
    <property type="entry name" value="MarR"/>
    <property type="match status" value="1"/>
</dbReference>
<feature type="domain" description="HTH marR-type" evidence="1">
    <location>
        <begin position="12"/>
        <end position="150"/>
    </location>
</feature>
<keyword evidence="3" id="KW-1185">Reference proteome</keyword>
<dbReference type="SUPFAM" id="SSF46785">
    <property type="entry name" value="Winged helix' DNA-binding domain"/>
    <property type="match status" value="1"/>
</dbReference>
<dbReference type="Proteomes" id="UP000268727">
    <property type="component" value="Unassembled WGS sequence"/>
</dbReference>
<keyword evidence="2" id="KW-0238">DNA-binding</keyword>
<comment type="caution">
    <text evidence="2">The sequence shown here is derived from an EMBL/GenBank/DDBJ whole genome shotgun (WGS) entry which is preliminary data.</text>
</comment>
<dbReference type="InterPro" id="IPR000835">
    <property type="entry name" value="HTH_MarR-typ"/>
</dbReference>
<dbReference type="PRINTS" id="PR00598">
    <property type="entry name" value="HTHMARR"/>
</dbReference>
<dbReference type="RefSeq" id="WP_123741544.1">
    <property type="nucleotide sequence ID" value="NZ_RJKM01000001.1"/>
</dbReference>
<sequence length="162" mass="18182">MSSISSGDARDRRRTVTAIKESLRELRNQLSLLNHQVSRRLELKDVDLDCLELVQRHGPMTPGELARRAGLHPATLTGILDRLQRAGWITRERDPDAADRRAVAVRAVKDRNPELFALYSRMNASMDDLFAGYDEAELALLADFLRRTTALGRTATDELAEG</sequence>
<gene>
    <name evidence="2" type="ORF">EDD40_0622</name>
</gene>
<dbReference type="GO" id="GO:0003700">
    <property type="term" value="F:DNA-binding transcription factor activity"/>
    <property type="evidence" value="ECO:0007669"/>
    <property type="project" value="InterPro"/>
</dbReference>
<organism evidence="2 3">
    <name type="scientific">Saccharothrix texasensis</name>
    <dbReference type="NCBI Taxonomy" id="103734"/>
    <lineage>
        <taxon>Bacteria</taxon>
        <taxon>Bacillati</taxon>
        <taxon>Actinomycetota</taxon>
        <taxon>Actinomycetes</taxon>
        <taxon>Pseudonocardiales</taxon>
        <taxon>Pseudonocardiaceae</taxon>
        <taxon>Saccharothrix</taxon>
    </lineage>
</organism>
<name>A0A3N1GYN6_9PSEU</name>
<reference evidence="2 3" key="1">
    <citation type="submission" date="2018-11" db="EMBL/GenBank/DDBJ databases">
        <title>Sequencing the genomes of 1000 actinobacteria strains.</title>
        <authorList>
            <person name="Klenk H.-P."/>
        </authorList>
    </citation>
    <scope>NUCLEOTIDE SEQUENCE [LARGE SCALE GENOMIC DNA]</scope>
    <source>
        <strain evidence="2 3">DSM 44231</strain>
    </source>
</reference>
<accession>A0A3N1GYN6</accession>
<evidence type="ECO:0000313" key="2">
    <source>
        <dbReference type="EMBL" id="ROP35395.1"/>
    </source>
</evidence>
<dbReference type="PANTHER" id="PTHR33164:SF106">
    <property type="entry name" value="TRANSCRIPTIONAL REGULATORY PROTEIN"/>
    <property type="match status" value="1"/>
</dbReference>
<dbReference type="OrthoDB" id="3173926at2"/>
<dbReference type="PANTHER" id="PTHR33164">
    <property type="entry name" value="TRANSCRIPTIONAL REGULATOR, MARR FAMILY"/>
    <property type="match status" value="1"/>
</dbReference>
<proteinExistence type="predicted"/>
<dbReference type="InterPro" id="IPR036390">
    <property type="entry name" value="WH_DNA-bd_sf"/>
</dbReference>
<dbReference type="GO" id="GO:0003677">
    <property type="term" value="F:DNA binding"/>
    <property type="evidence" value="ECO:0007669"/>
    <property type="project" value="UniProtKB-KW"/>
</dbReference>
<evidence type="ECO:0000313" key="3">
    <source>
        <dbReference type="Proteomes" id="UP000268727"/>
    </source>
</evidence>
<protein>
    <submittedName>
        <fullName evidence="2">DNA-binding MarR family transcriptional regulator</fullName>
    </submittedName>
</protein>
<dbReference type="AlphaFoldDB" id="A0A3N1GYN6"/>
<dbReference type="SMART" id="SM00347">
    <property type="entry name" value="HTH_MARR"/>
    <property type="match status" value="1"/>
</dbReference>
<evidence type="ECO:0000259" key="1">
    <source>
        <dbReference type="PROSITE" id="PS50995"/>
    </source>
</evidence>